<organism evidence="3 4">
    <name type="scientific">Bimuria novae-zelandiae CBS 107.79</name>
    <dbReference type="NCBI Taxonomy" id="1447943"/>
    <lineage>
        <taxon>Eukaryota</taxon>
        <taxon>Fungi</taxon>
        <taxon>Dikarya</taxon>
        <taxon>Ascomycota</taxon>
        <taxon>Pezizomycotina</taxon>
        <taxon>Dothideomycetes</taxon>
        <taxon>Pleosporomycetidae</taxon>
        <taxon>Pleosporales</taxon>
        <taxon>Massarineae</taxon>
        <taxon>Didymosphaeriaceae</taxon>
        <taxon>Bimuria</taxon>
    </lineage>
</organism>
<dbReference type="Gene3D" id="4.10.240.10">
    <property type="entry name" value="Zn(2)-C6 fungal-type DNA-binding domain"/>
    <property type="match status" value="1"/>
</dbReference>
<name>A0A6A5V934_9PLEO</name>
<evidence type="ECO:0000313" key="3">
    <source>
        <dbReference type="EMBL" id="KAF1973903.1"/>
    </source>
</evidence>
<dbReference type="OrthoDB" id="5429770at2759"/>
<dbReference type="GO" id="GO:0008270">
    <property type="term" value="F:zinc ion binding"/>
    <property type="evidence" value="ECO:0007669"/>
    <property type="project" value="InterPro"/>
</dbReference>
<dbReference type="InterPro" id="IPR001138">
    <property type="entry name" value="Zn2Cys6_DnaBD"/>
</dbReference>
<evidence type="ECO:0000313" key="4">
    <source>
        <dbReference type="Proteomes" id="UP000800036"/>
    </source>
</evidence>
<dbReference type="CDD" id="cd00067">
    <property type="entry name" value="GAL4"/>
    <property type="match status" value="1"/>
</dbReference>
<dbReference type="SMART" id="SM00066">
    <property type="entry name" value="GAL4"/>
    <property type="match status" value="1"/>
</dbReference>
<dbReference type="PANTHER" id="PTHR38791:SF1">
    <property type="entry name" value="TRANSCRIPTION FACTOR, PUTATIVE-RELATED"/>
    <property type="match status" value="1"/>
</dbReference>
<keyword evidence="1" id="KW-0539">Nucleus</keyword>
<proteinExistence type="predicted"/>
<feature type="domain" description="Zn(2)-C6 fungal-type" evidence="2">
    <location>
        <begin position="10"/>
        <end position="38"/>
    </location>
</feature>
<dbReference type="GO" id="GO:0000981">
    <property type="term" value="F:DNA-binding transcription factor activity, RNA polymerase II-specific"/>
    <property type="evidence" value="ECO:0007669"/>
    <property type="project" value="InterPro"/>
</dbReference>
<dbReference type="Proteomes" id="UP000800036">
    <property type="component" value="Unassembled WGS sequence"/>
</dbReference>
<dbReference type="PROSITE" id="PS50048">
    <property type="entry name" value="ZN2_CY6_FUNGAL_2"/>
    <property type="match status" value="1"/>
</dbReference>
<reference evidence="3" key="1">
    <citation type="journal article" date="2020" name="Stud. Mycol.">
        <title>101 Dothideomycetes genomes: a test case for predicting lifestyles and emergence of pathogens.</title>
        <authorList>
            <person name="Haridas S."/>
            <person name="Albert R."/>
            <person name="Binder M."/>
            <person name="Bloem J."/>
            <person name="Labutti K."/>
            <person name="Salamov A."/>
            <person name="Andreopoulos B."/>
            <person name="Baker S."/>
            <person name="Barry K."/>
            <person name="Bills G."/>
            <person name="Bluhm B."/>
            <person name="Cannon C."/>
            <person name="Castanera R."/>
            <person name="Culley D."/>
            <person name="Daum C."/>
            <person name="Ezra D."/>
            <person name="Gonzalez J."/>
            <person name="Henrissat B."/>
            <person name="Kuo A."/>
            <person name="Liang C."/>
            <person name="Lipzen A."/>
            <person name="Lutzoni F."/>
            <person name="Magnuson J."/>
            <person name="Mondo S."/>
            <person name="Nolan M."/>
            <person name="Ohm R."/>
            <person name="Pangilinan J."/>
            <person name="Park H.-J."/>
            <person name="Ramirez L."/>
            <person name="Alfaro M."/>
            <person name="Sun H."/>
            <person name="Tritt A."/>
            <person name="Yoshinaga Y."/>
            <person name="Zwiers L.-H."/>
            <person name="Turgeon B."/>
            <person name="Goodwin S."/>
            <person name="Spatafora J."/>
            <person name="Crous P."/>
            <person name="Grigoriev I."/>
        </authorList>
    </citation>
    <scope>NUCLEOTIDE SEQUENCE</scope>
    <source>
        <strain evidence="3">CBS 107.79</strain>
    </source>
</reference>
<evidence type="ECO:0000259" key="2">
    <source>
        <dbReference type="PROSITE" id="PS50048"/>
    </source>
</evidence>
<sequence length="495" mass="55772">MVFRGEPSRACQRCRDRKLRCNLQRPSCSSCLRVGSRCYGYRDVSSLRIEDETQLMHMKAASAGKLATKPKRIGQASFKLSHLPLDLQVQARELFFAYYIADFSRAWDFLYRSFDPRSAPEHLSLSIDAASLAFLSHHTSSPSAQTLGRRKYVSALRKTTKVLQDSKMAQDTSTLEASLVLDLFEKIADPKPNGVVAQRAHVDGALALIKIKGLHTFTDTGGLKALTRLALNAVVVSMSVGNSVPHEILEIREHMANYADVSHPKWRLTNITLEVIDLVCDIKKDRLTREEQVRICVDLAQRLEIVDREASPKWSYQRIYVGKDQENTSLDGFYDVYPSRMETQTWNVLRCVRIVLCDMIIGSCTNAEDAVSKRAYETIVLVVQEICAAVPQMTDCNGPARHRLPAESKSCSHAHTLSHFLDTYILLHGLYVAAWSHACPPRAKEWIIKQLDHIAVHFRVKEAATVAAILKMQEQKARIGPWEVYRIIGSYAFAA</sequence>
<evidence type="ECO:0000256" key="1">
    <source>
        <dbReference type="ARBA" id="ARBA00023242"/>
    </source>
</evidence>
<dbReference type="PANTHER" id="PTHR38791">
    <property type="entry name" value="ZN(II)2CYS6 TRANSCRIPTION FACTOR (EUROFUNG)-RELATED-RELATED"/>
    <property type="match status" value="1"/>
</dbReference>
<accession>A0A6A5V934</accession>
<keyword evidence="4" id="KW-1185">Reference proteome</keyword>
<dbReference type="SUPFAM" id="SSF57701">
    <property type="entry name" value="Zn2/Cys6 DNA-binding domain"/>
    <property type="match status" value="1"/>
</dbReference>
<dbReference type="AlphaFoldDB" id="A0A6A5V934"/>
<protein>
    <recommendedName>
        <fullName evidence="2">Zn(2)-C6 fungal-type domain-containing protein</fullName>
    </recommendedName>
</protein>
<dbReference type="PROSITE" id="PS00463">
    <property type="entry name" value="ZN2_CY6_FUNGAL_1"/>
    <property type="match status" value="1"/>
</dbReference>
<dbReference type="Pfam" id="PF00172">
    <property type="entry name" value="Zn_clus"/>
    <property type="match status" value="1"/>
</dbReference>
<dbReference type="InterPro" id="IPR036864">
    <property type="entry name" value="Zn2-C6_fun-type_DNA-bd_sf"/>
</dbReference>
<gene>
    <name evidence="3" type="ORF">BU23DRAFT_532705</name>
</gene>
<dbReference type="InterPro" id="IPR053175">
    <property type="entry name" value="DHMBA_Reg_Transcription_Factor"/>
</dbReference>
<dbReference type="EMBL" id="ML976678">
    <property type="protein sequence ID" value="KAF1973903.1"/>
    <property type="molecule type" value="Genomic_DNA"/>
</dbReference>